<reference evidence="2" key="1">
    <citation type="journal article" date="2017" name="Genome Biol.">
        <title>Comparative genomics reveals high biological diversity and specific adaptations in the industrially and medically important fungal genus Aspergillus.</title>
        <authorList>
            <person name="de Vries R.P."/>
            <person name="Riley R."/>
            <person name="Wiebenga A."/>
            <person name="Aguilar-Osorio G."/>
            <person name="Amillis S."/>
            <person name="Uchima C.A."/>
            <person name="Anderluh G."/>
            <person name="Asadollahi M."/>
            <person name="Askin M."/>
            <person name="Barry K."/>
            <person name="Battaglia E."/>
            <person name="Bayram O."/>
            <person name="Benocci T."/>
            <person name="Braus-Stromeyer S.A."/>
            <person name="Caldana C."/>
            <person name="Canovas D."/>
            <person name="Cerqueira G.C."/>
            <person name="Chen F."/>
            <person name="Chen W."/>
            <person name="Choi C."/>
            <person name="Clum A."/>
            <person name="Dos Santos R.A."/>
            <person name="Damasio A.R."/>
            <person name="Diallinas G."/>
            <person name="Emri T."/>
            <person name="Fekete E."/>
            <person name="Flipphi M."/>
            <person name="Freyberg S."/>
            <person name="Gallo A."/>
            <person name="Gournas C."/>
            <person name="Habgood R."/>
            <person name="Hainaut M."/>
            <person name="Harispe M.L."/>
            <person name="Henrissat B."/>
            <person name="Hilden K.S."/>
            <person name="Hope R."/>
            <person name="Hossain A."/>
            <person name="Karabika E."/>
            <person name="Karaffa L."/>
            <person name="Karanyi Z."/>
            <person name="Krasevec N."/>
            <person name="Kuo A."/>
            <person name="Kusch H."/>
            <person name="LaButti K."/>
            <person name="Lagendijk E.L."/>
            <person name="Lapidus A."/>
            <person name="Levasseur A."/>
            <person name="Lindquist E."/>
            <person name="Lipzen A."/>
            <person name="Logrieco A.F."/>
            <person name="MacCabe A."/>
            <person name="Maekelae M.R."/>
            <person name="Malavazi I."/>
            <person name="Melin P."/>
            <person name="Meyer V."/>
            <person name="Mielnichuk N."/>
            <person name="Miskei M."/>
            <person name="Molnar A.P."/>
            <person name="Mule G."/>
            <person name="Ngan C.Y."/>
            <person name="Orejas M."/>
            <person name="Orosz E."/>
            <person name="Ouedraogo J.P."/>
            <person name="Overkamp K.M."/>
            <person name="Park H.-S."/>
            <person name="Perrone G."/>
            <person name="Piumi F."/>
            <person name="Punt P.J."/>
            <person name="Ram A.F."/>
            <person name="Ramon A."/>
            <person name="Rauscher S."/>
            <person name="Record E."/>
            <person name="Riano-Pachon D.M."/>
            <person name="Robert V."/>
            <person name="Roehrig J."/>
            <person name="Ruller R."/>
            <person name="Salamov A."/>
            <person name="Salih N.S."/>
            <person name="Samson R.A."/>
            <person name="Sandor E."/>
            <person name="Sanguinetti M."/>
            <person name="Schuetze T."/>
            <person name="Sepcic K."/>
            <person name="Shelest E."/>
            <person name="Sherlock G."/>
            <person name="Sophianopoulou V."/>
            <person name="Squina F.M."/>
            <person name="Sun H."/>
            <person name="Susca A."/>
            <person name="Todd R.B."/>
            <person name="Tsang A."/>
            <person name="Unkles S.E."/>
            <person name="van de Wiele N."/>
            <person name="van Rossen-Uffink D."/>
            <person name="Oliveira J.V."/>
            <person name="Vesth T.C."/>
            <person name="Visser J."/>
            <person name="Yu J.-H."/>
            <person name="Zhou M."/>
            <person name="Andersen M.R."/>
            <person name="Archer D.B."/>
            <person name="Baker S.E."/>
            <person name="Benoit I."/>
            <person name="Brakhage A.A."/>
            <person name="Braus G.H."/>
            <person name="Fischer R."/>
            <person name="Frisvad J.C."/>
            <person name="Goldman G.H."/>
            <person name="Houbraken J."/>
            <person name="Oakley B."/>
            <person name="Pocsi I."/>
            <person name="Scazzocchio C."/>
            <person name="Seiboth B."/>
            <person name="vanKuyk P.A."/>
            <person name="Wortman J."/>
            <person name="Dyer P.S."/>
            <person name="Grigoriev I.V."/>
        </authorList>
    </citation>
    <scope>NUCLEOTIDE SEQUENCE [LARGE SCALE GENOMIC DNA]</scope>
    <source>
        <strain evidence="2">CBS 516.65</strain>
    </source>
</reference>
<dbReference type="GeneID" id="34460170"/>
<sequence>MTLHGQMVPGTEHRIPSLNRATQEAGCTSVQLAPEYTRVETLCLYFLYLFTLYLDSFLVQNRGSGIREQRSMSLPGSCPGHASRTLVAAMFQSFSKRGIGPSTRATQGKRKKDLIEIGSIINRGPWLLLEFRLPSGWIYGTMHSSADEIVDVEDESCGIIYALEGIWFLA</sequence>
<dbReference type="RefSeq" id="XP_022395875.1">
    <property type="nucleotide sequence ID" value="XM_022543909.1"/>
</dbReference>
<evidence type="ECO:0000313" key="1">
    <source>
        <dbReference type="EMBL" id="OJJ79177.1"/>
    </source>
</evidence>
<organism evidence="1 2">
    <name type="scientific">Aspergillus glaucus CBS 516.65</name>
    <dbReference type="NCBI Taxonomy" id="1160497"/>
    <lineage>
        <taxon>Eukaryota</taxon>
        <taxon>Fungi</taxon>
        <taxon>Dikarya</taxon>
        <taxon>Ascomycota</taxon>
        <taxon>Pezizomycotina</taxon>
        <taxon>Eurotiomycetes</taxon>
        <taxon>Eurotiomycetidae</taxon>
        <taxon>Eurotiales</taxon>
        <taxon>Aspergillaceae</taxon>
        <taxon>Aspergillus</taxon>
        <taxon>Aspergillus subgen. Aspergillus</taxon>
    </lineage>
</organism>
<evidence type="ECO:0000313" key="2">
    <source>
        <dbReference type="Proteomes" id="UP000184300"/>
    </source>
</evidence>
<dbReference type="EMBL" id="KV878921">
    <property type="protein sequence ID" value="OJJ79177.1"/>
    <property type="molecule type" value="Genomic_DNA"/>
</dbReference>
<dbReference type="Proteomes" id="UP000184300">
    <property type="component" value="Unassembled WGS sequence"/>
</dbReference>
<dbReference type="VEuPathDB" id="FungiDB:ASPGLDRAFT_30077"/>
<accession>A0A1L9V5G5</accession>
<dbReference type="AlphaFoldDB" id="A0A1L9V5G5"/>
<proteinExistence type="predicted"/>
<protein>
    <submittedName>
        <fullName evidence="1">Uncharacterized protein</fullName>
    </submittedName>
</protein>
<gene>
    <name evidence="1" type="ORF">ASPGLDRAFT_30077</name>
</gene>
<name>A0A1L9V5G5_ASPGL</name>
<keyword evidence="2" id="KW-1185">Reference proteome</keyword>